<dbReference type="Pfam" id="PF01041">
    <property type="entry name" value="DegT_DnrJ_EryC1"/>
    <property type="match status" value="1"/>
</dbReference>
<name>A0A6C0DI65_9ZZZZ</name>
<organism evidence="2">
    <name type="scientific">viral metagenome</name>
    <dbReference type="NCBI Taxonomy" id="1070528"/>
    <lineage>
        <taxon>unclassified sequences</taxon>
        <taxon>metagenomes</taxon>
        <taxon>organismal metagenomes</taxon>
    </lineage>
</organism>
<evidence type="ECO:0000313" key="2">
    <source>
        <dbReference type="EMBL" id="QHT15609.1"/>
    </source>
</evidence>
<evidence type="ECO:0008006" key="3">
    <source>
        <dbReference type="Google" id="ProtNLM"/>
    </source>
</evidence>
<reference evidence="2" key="1">
    <citation type="journal article" date="2020" name="Nature">
        <title>Giant virus diversity and host interactions through global metagenomics.</title>
        <authorList>
            <person name="Schulz F."/>
            <person name="Roux S."/>
            <person name="Paez-Espino D."/>
            <person name="Jungbluth S."/>
            <person name="Walsh D.A."/>
            <person name="Denef V.J."/>
            <person name="McMahon K.D."/>
            <person name="Konstantinidis K.T."/>
            <person name="Eloe-Fadrosh E.A."/>
            <person name="Kyrpides N.C."/>
            <person name="Woyke T."/>
        </authorList>
    </citation>
    <scope>NUCLEOTIDE SEQUENCE</scope>
    <source>
        <strain evidence="2">GVMAG-M-3300023174-176</strain>
    </source>
</reference>
<dbReference type="GO" id="GO:0000271">
    <property type="term" value="P:polysaccharide biosynthetic process"/>
    <property type="evidence" value="ECO:0007669"/>
    <property type="project" value="TreeGrafter"/>
</dbReference>
<sequence length="348" mass="39499">MISWVPKKKINNERVQELLIKSIESNQFTNGSPCVKLLEEQVRDILQIDASKAVVCVSNGTVALWAAVAALELYHKRDLQFATQSFTFPASAQGYLDNVVIVDIDQGGGPNLNLIDISTCDGIIVTNVFGNVVDIQKYEDWCSTHNKFLIFDNAATANTFYKGKNSSNYGTVATLSFHHTKPIGFGEGGCIIIDSRYERSLRNIMNFGIDNTEPLTAKWHRRGGNYKMSDLQAVYILQYLDNFDKIVETTNTNYEYFLNQTNDLAITLFPNFSDRTPFVSCISLFSDKSDQIIKELLKCDIYCRKYYNPLEPTSIATEFYNKIVCISFHVNMTCEDIDRIIEIIKRLV</sequence>
<dbReference type="EMBL" id="MN739613">
    <property type="protein sequence ID" value="QHT15609.1"/>
    <property type="molecule type" value="Genomic_DNA"/>
</dbReference>
<accession>A0A6C0DI65</accession>
<dbReference type="Gene3D" id="3.40.640.10">
    <property type="entry name" value="Type I PLP-dependent aspartate aminotransferase-like (Major domain)"/>
    <property type="match status" value="1"/>
</dbReference>
<dbReference type="InterPro" id="IPR015421">
    <property type="entry name" value="PyrdxlP-dep_Trfase_major"/>
</dbReference>
<dbReference type="GO" id="GO:0008483">
    <property type="term" value="F:transaminase activity"/>
    <property type="evidence" value="ECO:0007669"/>
    <property type="project" value="TreeGrafter"/>
</dbReference>
<dbReference type="AlphaFoldDB" id="A0A6C0DI65"/>
<dbReference type="PANTHER" id="PTHR30244">
    <property type="entry name" value="TRANSAMINASE"/>
    <property type="match status" value="1"/>
</dbReference>
<evidence type="ECO:0000256" key="1">
    <source>
        <dbReference type="ARBA" id="ARBA00022898"/>
    </source>
</evidence>
<dbReference type="PIRSF" id="PIRSF000390">
    <property type="entry name" value="PLP_StrS"/>
    <property type="match status" value="1"/>
</dbReference>
<dbReference type="PANTHER" id="PTHR30244:SF9">
    <property type="entry name" value="PROTEIN RV3402C"/>
    <property type="match status" value="1"/>
</dbReference>
<proteinExistence type="predicted"/>
<dbReference type="GO" id="GO:0030170">
    <property type="term" value="F:pyridoxal phosphate binding"/>
    <property type="evidence" value="ECO:0007669"/>
    <property type="project" value="TreeGrafter"/>
</dbReference>
<dbReference type="InterPro" id="IPR015424">
    <property type="entry name" value="PyrdxlP-dep_Trfase"/>
</dbReference>
<protein>
    <recommendedName>
        <fullName evidence="3">DegT/DnrJ/EryC1/StrS aminotransferase family protein</fullName>
    </recommendedName>
</protein>
<keyword evidence="1" id="KW-0663">Pyridoxal phosphate</keyword>
<dbReference type="SUPFAM" id="SSF53383">
    <property type="entry name" value="PLP-dependent transferases"/>
    <property type="match status" value="1"/>
</dbReference>
<dbReference type="InterPro" id="IPR000653">
    <property type="entry name" value="DegT/StrS_aminotransferase"/>
</dbReference>